<dbReference type="AlphaFoldDB" id="A0A6F8Z0T5"/>
<keyword evidence="3" id="KW-1185">Reference proteome</keyword>
<dbReference type="EMBL" id="AP022871">
    <property type="protein sequence ID" value="BCB91691.1"/>
    <property type="molecule type" value="Genomic_DNA"/>
</dbReference>
<dbReference type="InterPro" id="IPR016032">
    <property type="entry name" value="Sig_transdc_resp-reg_C-effctor"/>
</dbReference>
<protein>
    <submittedName>
        <fullName evidence="2">LuxR family transcriptional regulator</fullName>
    </submittedName>
</protein>
<proteinExistence type="predicted"/>
<gene>
    <name evidence="2" type="ORF">Psuf_090040</name>
</gene>
<dbReference type="PROSITE" id="PS50043">
    <property type="entry name" value="HTH_LUXR_2"/>
    <property type="match status" value="1"/>
</dbReference>
<dbReference type="InterPro" id="IPR041664">
    <property type="entry name" value="AAA_16"/>
</dbReference>
<name>A0A6F8Z0T5_9ACTN</name>
<evidence type="ECO:0000313" key="3">
    <source>
        <dbReference type="Proteomes" id="UP000503011"/>
    </source>
</evidence>
<dbReference type="SUPFAM" id="SSF52540">
    <property type="entry name" value="P-loop containing nucleoside triphosphate hydrolases"/>
    <property type="match status" value="1"/>
</dbReference>
<dbReference type="Pfam" id="PF00196">
    <property type="entry name" value="GerE"/>
    <property type="match status" value="1"/>
</dbReference>
<evidence type="ECO:0000313" key="2">
    <source>
        <dbReference type="EMBL" id="BCB91691.1"/>
    </source>
</evidence>
<reference evidence="2 3" key="1">
    <citation type="submission" date="2020-03" db="EMBL/GenBank/DDBJ databases">
        <title>Whole genome shotgun sequence of Phytohabitans suffuscus NBRC 105367.</title>
        <authorList>
            <person name="Komaki H."/>
            <person name="Tamura T."/>
        </authorList>
    </citation>
    <scope>NUCLEOTIDE SEQUENCE [LARGE SCALE GENOMIC DNA]</scope>
    <source>
        <strain evidence="2 3">NBRC 105367</strain>
    </source>
</reference>
<dbReference type="Pfam" id="PF13191">
    <property type="entry name" value="AAA_16"/>
    <property type="match status" value="1"/>
</dbReference>
<dbReference type="KEGG" id="psuu:Psuf_090040"/>
<dbReference type="GO" id="GO:0006355">
    <property type="term" value="P:regulation of DNA-templated transcription"/>
    <property type="evidence" value="ECO:0007669"/>
    <property type="project" value="InterPro"/>
</dbReference>
<dbReference type="Gene3D" id="3.40.50.300">
    <property type="entry name" value="P-loop containing nucleotide triphosphate hydrolases"/>
    <property type="match status" value="1"/>
</dbReference>
<sequence length="840" mass="86942">MVMWPFEGRDEEVARIVSAFRGHDLDAAMVTAPAGVGKTRLARQVAHRLDGVRTVWIGATRAAGTIPFGALAPLLPDGEPVGGPLNTVLAAARQAGDWGGRHAVVIVVDDAHLLDEGSATVVAHLAGRRLGFVLMTARAGEPVADVLLRLCADEGAQRLELAPLPAAVIDRLIAHERPAGLAARERRRLHAVAQGNPLALSELLRGARPGGLTDLVMSRLAALDPGTRRAVELVACGEPLPVSMLERLAGPAAAIAAEDAGLVVAERSGARTQARLGHPLYGEVLRAAMDPAGAARVYGDLAGALLATALRRREDPLRAALWQVEAGAVTRAGVVREGARQAVGREDLGLAERLARAARAAEPGPDSDRLLAEILAYRGRAEEAVRLLSAPAPGGPADRVAWAITRADAVYWSGGDTDAALSTLDAAGGHLTAEASRAWLQCFDGRCADAARTAGAVLDRPEAEPRAVVWAATAGAAAAGFLGRGADAGAIAARGVAVAAAHTAAIPWGPVEVRVGACLAHLASGSPAAATAVSAEGYAQVRRGGAAMMVSGWALYGGLAALARGHLDGADRLLAEARAGFEVDDTFRLHRHCLAARAAVAALRGDRDAAALTARADTLAHPANRLFAPWVQTWRAWSHHAAGDHAAAVAAAVRAADLARECGMPAVEALAGYDVARLGGRPDLRRLAAIDHEVGRLVTAAARALGDRDGAGDLEAAARDFAERGYDLHAAEAYGVAAHRHHRHGRAALADLATASAAGIGARCAGAVTPLLRRNAFTGRLTPRERQILLLAAEHTSARIAESLGLAVATVNNNLARAYDKLGIGSRDELRALLDGRHPR</sequence>
<evidence type="ECO:0000259" key="1">
    <source>
        <dbReference type="PROSITE" id="PS50043"/>
    </source>
</evidence>
<dbReference type="SUPFAM" id="SSF46894">
    <property type="entry name" value="C-terminal effector domain of the bipartite response regulators"/>
    <property type="match status" value="1"/>
</dbReference>
<dbReference type="SMART" id="SM00421">
    <property type="entry name" value="HTH_LUXR"/>
    <property type="match status" value="1"/>
</dbReference>
<dbReference type="Proteomes" id="UP000503011">
    <property type="component" value="Chromosome"/>
</dbReference>
<feature type="domain" description="HTH luxR-type" evidence="1">
    <location>
        <begin position="774"/>
        <end position="838"/>
    </location>
</feature>
<dbReference type="InterPro" id="IPR000792">
    <property type="entry name" value="Tscrpt_reg_LuxR_C"/>
</dbReference>
<accession>A0A6F8Z0T5</accession>
<organism evidence="2 3">
    <name type="scientific">Phytohabitans suffuscus</name>
    <dbReference type="NCBI Taxonomy" id="624315"/>
    <lineage>
        <taxon>Bacteria</taxon>
        <taxon>Bacillati</taxon>
        <taxon>Actinomycetota</taxon>
        <taxon>Actinomycetes</taxon>
        <taxon>Micromonosporales</taxon>
        <taxon>Micromonosporaceae</taxon>
    </lineage>
</organism>
<dbReference type="Gene3D" id="1.10.10.10">
    <property type="entry name" value="Winged helix-like DNA-binding domain superfamily/Winged helix DNA-binding domain"/>
    <property type="match status" value="1"/>
</dbReference>
<reference evidence="2 3" key="2">
    <citation type="submission" date="2020-03" db="EMBL/GenBank/DDBJ databases">
        <authorList>
            <person name="Ichikawa N."/>
            <person name="Kimura A."/>
            <person name="Kitahashi Y."/>
            <person name="Uohara A."/>
        </authorList>
    </citation>
    <scope>NUCLEOTIDE SEQUENCE [LARGE SCALE GENOMIC DNA]</scope>
    <source>
        <strain evidence="2 3">NBRC 105367</strain>
    </source>
</reference>
<dbReference type="GO" id="GO:0003677">
    <property type="term" value="F:DNA binding"/>
    <property type="evidence" value="ECO:0007669"/>
    <property type="project" value="InterPro"/>
</dbReference>
<dbReference type="InterPro" id="IPR027417">
    <property type="entry name" value="P-loop_NTPase"/>
</dbReference>
<dbReference type="InterPro" id="IPR036388">
    <property type="entry name" value="WH-like_DNA-bd_sf"/>
</dbReference>
<dbReference type="CDD" id="cd06170">
    <property type="entry name" value="LuxR_C_like"/>
    <property type="match status" value="1"/>
</dbReference>